<keyword evidence="4 7" id="KW-0175">Coiled coil</keyword>
<protein>
    <submittedName>
        <fullName evidence="9">Uncharacterized protein</fullName>
    </submittedName>
</protein>
<evidence type="ECO:0000256" key="6">
    <source>
        <dbReference type="ARBA" id="ARBA00023242"/>
    </source>
</evidence>
<evidence type="ECO:0000256" key="1">
    <source>
        <dbReference type="ARBA" id="ARBA00004123"/>
    </source>
</evidence>
<evidence type="ECO:0000256" key="3">
    <source>
        <dbReference type="ARBA" id="ARBA00023015"/>
    </source>
</evidence>
<keyword evidence="3" id="KW-0805">Transcription regulation</keyword>
<dbReference type="InterPro" id="IPR021640">
    <property type="entry name" value="Mediator_Med28"/>
</dbReference>
<dbReference type="EMBL" id="JAEPRC010000158">
    <property type="protein sequence ID" value="KAG2206167.1"/>
    <property type="molecule type" value="Genomic_DNA"/>
</dbReference>
<dbReference type="AlphaFoldDB" id="A0A8H7V5F3"/>
<dbReference type="Pfam" id="PF11594">
    <property type="entry name" value="Med28"/>
    <property type="match status" value="1"/>
</dbReference>
<keyword evidence="6" id="KW-0539">Nucleus</keyword>
<organism evidence="9 10">
    <name type="scientific">Mucor plumbeus</name>
    <dbReference type="NCBI Taxonomy" id="97098"/>
    <lineage>
        <taxon>Eukaryota</taxon>
        <taxon>Fungi</taxon>
        <taxon>Fungi incertae sedis</taxon>
        <taxon>Mucoromycota</taxon>
        <taxon>Mucoromycotina</taxon>
        <taxon>Mucoromycetes</taxon>
        <taxon>Mucorales</taxon>
        <taxon>Mucorineae</taxon>
        <taxon>Mucoraceae</taxon>
        <taxon>Mucor</taxon>
    </lineage>
</organism>
<feature type="coiled-coil region" evidence="7">
    <location>
        <begin position="79"/>
        <end position="106"/>
    </location>
</feature>
<feature type="compositionally biased region" description="Basic and acidic residues" evidence="8">
    <location>
        <begin position="108"/>
        <end position="118"/>
    </location>
</feature>
<comment type="similarity">
    <text evidence="2">Belongs to the Mediator complex subunit 28 family.</text>
</comment>
<proteinExistence type="inferred from homology"/>
<feature type="compositionally biased region" description="Acidic residues" evidence="8">
    <location>
        <begin position="161"/>
        <end position="180"/>
    </location>
</feature>
<dbReference type="GO" id="GO:0005634">
    <property type="term" value="C:nucleus"/>
    <property type="evidence" value="ECO:0007669"/>
    <property type="project" value="UniProtKB-SubCell"/>
</dbReference>
<sequence>MSLTELTNELSRSFDACLETILAEPQQREEDTEGLDAQLATLKSSFLQIEDQLRDIRLKALGSKELSITESNKLLKRDIEIKKSTIDKYVTKLENWEKELPVLKENSEKAVSLRKDGNDFDSDIVLPEASTNENVDSQIEDADANKEVESTNNAPAGGNDNDGDDDDDDDEDDDVEFEEV</sequence>
<comment type="subcellular location">
    <subcellularLocation>
        <location evidence="1">Nucleus</location>
    </subcellularLocation>
</comment>
<evidence type="ECO:0000256" key="4">
    <source>
        <dbReference type="ARBA" id="ARBA00023054"/>
    </source>
</evidence>
<evidence type="ECO:0000256" key="2">
    <source>
        <dbReference type="ARBA" id="ARBA00005571"/>
    </source>
</evidence>
<reference evidence="9" key="1">
    <citation type="submission" date="2020-12" db="EMBL/GenBank/DDBJ databases">
        <title>Metabolic potential, ecology and presence of endohyphal bacteria is reflected in genomic diversity of Mucoromycotina.</title>
        <authorList>
            <person name="Muszewska A."/>
            <person name="Okrasinska A."/>
            <person name="Steczkiewicz K."/>
            <person name="Drgas O."/>
            <person name="Orlowska M."/>
            <person name="Perlinska-Lenart U."/>
            <person name="Aleksandrzak-Piekarczyk T."/>
            <person name="Szatraj K."/>
            <person name="Zielenkiewicz U."/>
            <person name="Pilsyk S."/>
            <person name="Malc E."/>
            <person name="Mieczkowski P."/>
            <person name="Kruszewska J.S."/>
            <person name="Biernat P."/>
            <person name="Pawlowska J."/>
        </authorList>
    </citation>
    <scope>NUCLEOTIDE SEQUENCE</scope>
    <source>
        <strain evidence="9">CBS 226.32</strain>
    </source>
</reference>
<dbReference type="PROSITE" id="PS00018">
    <property type="entry name" value="EF_HAND_1"/>
    <property type="match status" value="1"/>
</dbReference>
<dbReference type="OrthoDB" id="2286203at2759"/>
<evidence type="ECO:0000313" key="10">
    <source>
        <dbReference type="Proteomes" id="UP000650833"/>
    </source>
</evidence>
<keyword evidence="5" id="KW-0804">Transcription</keyword>
<accession>A0A8H7V5F3</accession>
<evidence type="ECO:0000256" key="5">
    <source>
        <dbReference type="ARBA" id="ARBA00023163"/>
    </source>
</evidence>
<feature type="region of interest" description="Disordered" evidence="8">
    <location>
        <begin position="108"/>
        <end position="180"/>
    </location>
</feature>
<name>A0A8H7V5F3_9FUNG</name>
<keyword evidence="10" id="KW-1185">Reference proteome</keyword>
<gene>
    <name evidence="9" type="ORF">INT46_007162</name>
</gene>
<evidence type="ECO:0000256" key="8">
    <source>
        <dbReference type="SAM" id="MobiDB-lite"/>
    </source>
</evidence>
<comment type="caution">
    <text evidence="9">The sequence shown here is derived from an EMBL/GenBank/DDBJ whole genome shotgun (WGS) entry which is preliminary data.</text>
</comment>
<evidence type="ECO:0000256" key="7">
    <source>
        <dbReference type="SAM" id="Coils"/>
    </source>
</evidence>
<evidence type="ECO:0000313" key="9">
    <source>
        <dbReference type="EMBL" id="KAG2206167.1"/>
    </source>
</evidence>
<dbReference type="InterPro" id="IPR018247">
    <property type="entry name" value="EF_Hand_1_Ca_BS"/>
</dbReference>
<dbReference type="Proteomes" id="UP000650833">
    <property type="component" value="Unassembled WGS sequence"/>
</dbReference>